<evidence type="ECO:0000313" key="2">
    <source>
        <dbReference type="Proteomes" id="UP000245711"/>
    </source>
</evidence>
<dbReference type="RefSeq" id="WP_109326134.1">
    <property type="nucleotide sequence ID" value="NZ_CP021354.1"/>
</dbReference>
<dbReference type="Gene3D" id="1.10.287.1060">
    <property type="entry name" value="ESAT-6-like"/>
    <property type="match status" value="1"/>
</dbReference>
<evidence type="ECO:0008006" key="3">
    <source>
        <dbReference type="Google" id="ProtNLM"/>
    </source>
</evidence>
<dbReference type="AlphaFoldDB" id="A0A2S2BPW7"/>
<dbReference type="OrthoDB" id="4247883at2"/>
<evidence type="ECO:0000313" key="1">
    <source>
        <dbReference type="EMBL" id="AWK70614.1"/>
    </source>
</evidence>
<name>A0A2S2BPW7_9NOCA</name>
<reference evidence="1 2" key="1">
    <citation type="submission" date="2017-05" db="EMBL/GenBank/DDBJ databases">
        <title>Isolation of Rhodococcus sp. S2-17 biodegrading of BP-3.</title>
        <authorList>
            <person name="Lee Y."/>
            <person name="Kim K.H."/>
            <person name="Chun B.H."/>
            <person name="Jung H.S."/>
            <person name="Jeon C.O."/>
        </authorList>
    </citation>
    <scope>NUCLEOTIDE SEQUENCE [LARGE SCALE GENOMIC DNA]</scope>
    <source>
        <strain evidence="1 2">S2-17</strain>
    </source>
</reference>
<keyword evidence="2" id="KW-1185">Reference proteome</keyword>
<gene>
    <name evidence="1" type="ORF">CBI38_02545</name>
</gene>
<accession>A0A2S2BPW7</accession>
<dbReference type="InterPro" id="IPR036689">
    <property type="entry name" value="ESAT-6-like_sf"/>
</dbReference>
<organism evidence="1 2">
    <name type="scientific">Rhodococcus oxybenzonivorans</name>
    <dbReference type="NCBI Taxonomy" id="1990687"/>
    <lineage>
        <taxon>Bacteria</taxon>
        <taxon>Bacillati</taxon>
        <taxon>Actinomycetota</taxon>
        <taxon>Actinomycetes</taxon>
        <taxon>Mycobacteriales</taxon>
        <taxon>Nocardiaceae</taxon>
        <taxon>Rhodococcus</taxon>
    </lineage>
</organism>
<dbReference type="EMBL" id="CP021354">
    <property type="protein sequence ID" value="AWK70614.1"/>
    <property type="molecule type" value="Genomic_DNA"/>
</dbReference>
<dbReference type="KEGG" id="roz:CBI38_02545"/>
<dbReference type="Proteomes" id="UP000245711">
    <property type="component" value="Chromosome"/>
</dbReference>
<sequence>MSRALWVDPHHLRTVAPRFDALADTADALLTELTSTLDAERTAWGSDEDGTAFARHYVPAAESAVHAALSIVALFSAIGDGMRATAESFEATDTRFSRRLGEAF</sequence>
<protein>
    <recommendedName>
        <fullName evidence="3">WXG100 family type VII secretion target</fullName>
    </recommendedName>
</protein>
<dbReference type="SUPFAM" id="SSF140453">
    <property type="entry name" value="EsxAB dimer-like"/>
    <property type="match status" value="1"/>
</dbReference>
<proteinExistence type="predicted"/>